<evidence type="ECO:0000313" key="1">
    <source>
        <dbReference type="EMBL" id="MBW4547071.1"/>
    </source>
</evidence>
<name>A0A951PNS1_9CYAN</name>
<dbReference type="EMBL" id="JAHHIF010000034">
    <property type="protein sequence ID" value="MBW4547071.1"/>
    <property type="molecule type" value="Genomic_DNA"/>
</dbReference>
<comment type="caution">
    <text evidence="1">The sequence shown here is derived from an EMBL/GenBank/DDBJ whole genome shotgun (WGS) entry which is preliminary data.</text>
</comment>
<sequence>MNEQPRSPNEQLQRRSQIRCPGLPLAIYREVAAHLRQVTGVEAELIPQTSQQFDYKDSQIGGLLIQYTEAVDLENQERVNQILAYYQNRYGAWEDVTTEVVP</sequence>
<reference evidence="1" key="1">
    <citation type="submission" date="2021-05" db="EMBL/GenBank/DDBJ databases">
        <authorList>
            <person name="Pietrasiak N."/>
            <person name="Ward R."/>
            <person name="Stajich J.E."/>
            <person name="Kurbessoian T."/>
        </authorList>
    </citation>
    <scope>NUCLEOTIDE SEQUENCE</scope>
    <source>
        <strain evidence="1">CPER-KK1</strain>
    </source>
</reference>
<gene>
    <name evidence="1" type="ORF">KME25_21905</name>
</gene>
<proteinExistence type="predicted"/>
<reference evidence="1" key="2">
    <citation type="journal article" date="2022" name="Microbiol. Resour. Announc.">
        <title>Metagenome Sequencing to Explore Phylogenomics of Terrestrial Cyanobacteria.</title>
        <authorList>
            <person name="Ward R.D."/>
            <person name="Stajich J.E."/>
            <person name="Johansen J.R."/>
            <person name="Huntemann M."/>
            <person name="Clum A."/>
            <person name="Foster B."/>
            <person name="Foster B."/>
            <person name="Roux S."/>
            <person name="Palaniappan K."/>
            <person name="Varghese N."/>
            <person name="Mukherjee S."/>
            <person name="Reddy T.B.K."/>
            <person name="Daum C."/>
            <person name="Copeland A."/>
            <person name="Chen I.A."/>
            <person name="Ivanova N.N."/>
            <person name="Kyrpides N.C."/>
            <person name="Shapiro N."/>
            <person name="Eloe-Fadrosh E.A."/>
            <person name="Pietrasiak N."/>
        </authorList>
    </citation>
    <scope>NUCLEOTIDE SEQUENCE</scope>
    <source>
        <strain evidence="1">CPER-KK1</strain>
    </source>
</reference>
<dbReference type="Proteomes" id="UP000753908">
    <property type="component" value="Unassembled WGS sequence"/>
</dbReference>
<organism evidence="1 2">
    <name type="scientific">Symplocastrum torsivum CPER-KK1</name>
    <dbReference type="NCBI Taxonomy" id="450513"/>
    <lineage>
        <taxon>Bacteria</taxon>
        <taxon>Bacillati</taxon>
        <taxon>Cyanobacteriota</taxon>
        <taxon>Cyanophyceae</taxon>
        <taxon>Oscillatoriophycideae</taxon>
        <taxon>Oscillatoriales</taxon>
        <taxon>Microcoleaceae</taxon>
        <taxon>Symplocastrum</taxon>
    </lineage>
</organism>
<accession>A0A951PNS1</accession>
<dbReference type="AlphaFoldDB" id="A0A951PNS1"/>
<evidence type="ECO:0000313" key="2">
    <source>
        <dbReference type="Proteomes" id="UP000753908"/>
    </source>
</evidence>
<protein>
    <submittedName>
        <fullName evidence="1">Uncharacterized protein</fullName>
    </submittedName>
</protein>